<dbReference type="EMBL" id="JACFXU010000017">
    <property type="protein sequence ID" value="MBA6413972.1"/>
    <property type="molecule type" value="Genomic_DNA"/>
</dbReference>
<dbReference type="InterPro" id="IPR045455">
    <property type="entry name" value="NrS-1_pol-like_helicase"/>
</dbReference>
<name>A0A7W2TXZ1_9GAMM</name>
<dbReference type="Gene3D" id="3.40.50.300">
    <property type="entry name" value="P-loop containing nucleotide triphosphate hydrolases"/>
    <property type="match status" value="1"/>
</dbReference>
<dbReference type="SUPFAM" id="SSF52540">
    <property type="entry name" value="P-loop containing nucleoside triphosphate hydrolases"/>
    <property type="match status" value="1"/>
</dbReference>
<dbReference type="InterPro" id="IPR027417">
    <property type="entry name" value="P-loop_NTPase"/>
</dbReference>
<sequence>MMQDLAIEVCMNTVAQEKEEAMVAARQSHGLSKVQPSNVTSTVATNHQQPAQSVGLDPKLLEDPDHCVAELNKQYAVVNAGAQVLIADEFNETHPFLALSAFHDLFANVRVRIDSKTTKPVTRHWFTHPNRRQYKAGMRFDPGGGSSVDYYNLWKGFGVQGDPHASCQRFLDHVKTVICDGDQDCYDYVMDWLALTVQQPGVLPGVAICLLSGQGTGKGIFTNYVGKLFGKHFKHITDRGQLFGRFTDHLDDALLMFADEMYWSGNKEEAGLLKVLITEESRSSERKYGATMPVKNCVHLIIASNEDWVIPAELDDRRFFVMNVTNQRVGDYRYFDRLSAEMRNGGPEALLVNLQARDISSFNPSDFPRTEARVSQQLASLTNIERWLYELADTAQLKLEDEVFEPPWPTKVPKDTLHAAYSRWRGESRITGPVEGKAAFTKTLLKFSFKTNKMSMPGKKGRAQAYVLPPVEDLRQVFDDMLRFPCDWPTL</sequence>
<protein>
    <recommendedName>
        <fullName evidence="1">NrS-1 polymerase-like helicase domain-containing protein</fullName>
    </recommendedName>
</protein>
<evidence type="ECO:0000313" key="3">
    <source>
        <dbReference type="Proteomes" id="UP000539350"/>
    </source>
</evidence>
<feature type="domain" description="NrS-1 polymerase-like helicase" evidence="1">
    <location>
        <begin position="211"/>
        <end position="318"/>
    </location>
</feature>
<dbReference type="AlphaFoldDB" id="A0A7W2TXZ1"/>
<gene>
    <name evidence="2" type="ORF">H2508_12700</name>
</gene>
<accession>A0A7W2TXZ1</accession>
<organism evidence="2 3">
    <name type="scientific">Sediminihaliea albiluteola</name>
    <dbReference type="NCBI Taxonomy" id="2758564"/>
    <lineage>
        <taxon>Bacteria</taxon>
        <taxon>Pseudomonadati</taxon>
        <taxon>Pseudomonadota</taxon>
        <taxon>Gammaproteobacteria</taxon>
        <taxon>Cellvibrionales</taxon>
        <taxon>Halieaceae</taxon>
        <taxon>Sediminihaliea</taxon>
    </lineage>
</organism>
<keyword evidence="3" id="KW-1185">Reference proteome</keyword>
<dbReference type="RefSeq" id="WP_182174347.1">
    <property type="nucleotide sequence ID" value="NZ_JACFXU010000017.1"/>
</dbReference>
<evidence type="ECO:0000259" key="1">
    <source>
        <dbReference type="Pfam" id="PF19263"/>
    </source>
</evidence>
<proteinExistence type="predicted"/>
<dbReference type="Pfam" id="PF19263">
    <property type="entry name" value="DUF5906"/>
    <property type="match status" value="1"/>
</dbReference>
<comment type="caution">
    <text evidence="2">The sequence shown here is derived from an EMBL/GenBank/DDBJ whole genome shotgun (WGS) entry which is preliminary data.</text>
</comment>
<evidence type="ECO:0000313" key="2">
    <source>
        <dbReference type="EMBL" id="MBA6413972.1"/>
    </source>
</evidence>
<dbReference type="Proteomes" id="UP000539350">
    <property type="component" value="Unassembled WGS sequence"/>
</dbReference>
<reference evidence="2 3" key="1">
    <citation type="submission" date="2020-07" db="EMBL/GenBank/DDBJ databases">
        <title>Halieaceae bacterium, F7430, whole genome shotgun sequencing project.</title>
        <authorList>
            <person name="Jiang S."/>
            <person name="Liu Z.W."/>
            <person name="Du Z.J."/>
        </authorList>
    </citation>
    <scope>NUCLEOTIDE SEQUENCE [LARGE SCALE GENOMIC DNA]</scope>
    <source>
        <strain evidence="2 3">F7430</strain>
    </source>
</reference>